<dbReference type="Proteomes" id="UP000789860">
    <property type="component" value="Unassembled WGS sequence"/>
</dbReference>
<proteinExistence type="predicted"/>
<keyword evidence="2" id="KW-1185">Reference proteome</keyword>
<feature type="non-terminal residue" evidence="1">
    <location>
        <position position="99"/>
    </location>
</feature>
<protein>
    <submittedName>
        <fullName evidence="1">3503_t:CDS:1</fullName>
    </submittedName>
</protein>
<name>A0ACA9KXK2_9GLOM</name>
<evidence type="ECO:0000313" key="2">
    <source>
        <dbReference type="Proteomes" id="UP000789860"/>
    </source>
</evidence>
<accession>A0ACA9KXK2</accession>
<gene>
    <name evidence="1" type="ORF">SCALOS_LOCUS3131</name>
</gene>
<reference evidence="1" key="1">
    <citation type="submission" date="2021-06" db="EMBL/GenBank/DDBJ databases">
        <authorList>
            <person name="Kallberg Y."/>
            <person name="Tangrot J."/>
            <person name="Rosling A."/>
        </authorList>
    </citation>
    <scope>NUCLEOTIDE SEQUENCE</scope>
    <source>
        <strain evidence="1">AU212A</strain>
    </source>
</reference>
<sequence length="99" mass="11727">MADSVNTYYELAYYYACIYLGRKDFKKVDQRKKYNICRKYLTDDDYSEEEIEKELGTINTQLAYLYQLQGRITEVIDLYQSDTELFDSARKLKVASANT</sequence>
<comment type="caution">
    <text evidence="1">The sequence shown here is derived from an EMBL/GenBank/DDBJ whole genome shotgun (WGS) entry which is preliminary data.</text>
</comment>
<dbReference type="EMBL" id="CAJVPM010003237">
    <property type="protein sequence ID" value="CAG8498447.1"/>
    <property type="molecule type" value="Genomic_DNA"/>
</dbReference>
<evidence type="ECO:0000313" key="1">
    <source>
        <dbReference type="EMBL" id="CAG8498447.1"/>
    </source>
</evidence>
<organism evidence="1 2">
    <name type="scientific">Scutellospora calospora</name>
    <dbReference type="NCBI Taxonomy" id="85575"/>
    <lineage>
        <taxon>Eukaryota</taxon>
        <taxon>Fungi</taxon>
        <taxon>Fungi incertae sedis</taxon>
        <taxon>Mucoromycota</taxon>
        <taxon>Glomeromycotina</taxon>
        <taxon>Glomeromycetes</taxon>
        <taxon>Diversisporales</taxon>
        <taxon>Gigasporaceae</taxon>
        <taxon>Scutellospora</taxon>
    </lineage>
</organism>